<dbReference type="Gene3D" id="2.60.120.1440">
    <property type="match status" value="1"/>
</dbReference>
<dbReference type="InterPro" id="IPR032508">
    <property type="entry name" value="FecR_C"/>
</dbReference>
<dbReference type="Pfam" id="PF04773">
    <property type="entry name" value="FecR"/>
    <property type="match status" value="1"/>
</dbReference>
<comment type="caution">
    <text evidence="3">The sequence shown here is derived from an EMBL/GenBank/DDBJ whole genome shotgun (WGS) entry which is preliminary data.</text>
</comment>
<evidence type="ECO:0000259" key="1">
    <source>
        <dbReference type="Pfam" id="PF04773"/>
    </source>
</evidence>
<dbReference type="PANTHER" id="PTHR30273:SF2">
    <property type="entry name" value="PROTEIN FECR"/>
    <property type="match status" value="1"/>
</dbReference>
<dbReference type="PANTHER" id="PTHR30273">
    <property type="entry name" value="PERIPLASMIC SIGNAL SENSOR AND SIGMA FACTOR ACTIVATOR FECR-RELATED"/>
    <property type="match status" value="1"/>
</dbReference>
<dbReference type="PIRSF" id="PIRSF018266">
    <property type="entry name" value="FecR"/>
    <property type="match status" value="1"/>
</dbReference>
<evidence type="ECO:0000313" key="3">
    <source>
        <dbReference type="EMBL" id="KGE13070.1"/>
    </source>
</evidence>
<protein>
    <submittedName>
        <fullName evidence="3">Anti-FecI sigma factor, FecR</fullName>
    </submittedName>
</protein>
<dbReference type="GO" id="GO:0016989">
    <property type="term" value="F:sigma factor antagonist activity"/>
    <property type="evidence" value="ECO:0007669"/>
    <property type="project" value="TreeGrafter"/>
</dbReference>
<evidence type="ECO:0000313" key="4">
    <source>
        <dbReference type="Proteomes" id="UP000031802"/>
    </source>
</evidence>
<reference evidence="3 4" key="2">
    <citation type="journal article" date="2015" name="PLoS ONE">
        <title>Whole-Genome Optical Mapping and Finished Genome Sequence of Sphingobacterium deserti sp. nov., a New Species Isolated from the Western Desert of China.</title>
        <authorList>
            <person name="Teng C."/>
            <person name="Zhou Z."/>
            <person name="Molnar I."/>
            <person name="Li X."/>
            <person name="Tang R."/>
            <person name="Chen M."/>
            <person name="Wang L."/>
            <person name="Su S."/>
            <person name="Zhang W."/>
            <person name="Lin M."/>
        </authorList>
    </citation>
    <scope>NUCLEOTIDE SEQUENCE [LARGE SCALE GENOMIC DNA]</scope>
    <source>
        <strain evidence="4">ACCC05744</strain>
    </source>
</reference>
<keyword evidence="4" id="KW-1185">Reference proteome</keyword>
<name>A0A0B8T6Q3_9SPHI</name>
<dbReference type="STRING" id="1229276.DI53_3147"/>
<feature type="domain" description="FecR protein" evidence="1">
    <location>
        <begin position="140"/>
        <end position="229"/>
    </location>
</feature>
<gene>
    <name evidence="3" type="ORF">DI53_3147</name>
</gene>
<dbReference type="Proteomes" id="UP000031802">
    <property type="component" value="Unassembled WGS sequence"/>
</dbReference>
<dbReference type="eggNOG" id="COG3712">
    <property type="taxonomic scope" value="Bacteria"/>
</dbReference>
<dbReference type="InterPro" id="IPR006860">
    <property type="entry name" value="FecR"/>
</dbReference>
<sequence length="356" mass="41120">MVPLAISATIRCMQDKKSELEELIDRYVKGQLDADEKFRLEQWMLQLDISDRQTTMLEERKIALKRRIDERLLPDESRIVRRMPRYRQAIAVAASILLIAFGGRGLLHDDKKTNHTAMNFSKARTLQISVPEEYSVLNTSGRDSTFYLLDGTRVRLLANSRLTWKVPFESYRRVLTLEGRAFFDVAHDRKRPFSVVSANIVTTALGTSFWVEQPSKGSKPRIRLLEGKVAIKEQQQDGREVLLAYLKPGQHWEEQMQKVQPLDAIKVATETKPIKQPIAASLFFHHKPLTEVLPELASFYETTIIFSAKELAGMSFYGSYDHQHRIEQILNTICLANDLTMQWDKEENKYTIHKVD</sequence>
<dbReference type="EMBL" id="JJMU01000060">
    <property type="protein sequence ID" value="KGE13070.1"/>
    <property type="molecule type" value="Genomic_DNA"/>
</dbReference>
<accession>A0A0B8T6Q3</accession>
<dbReference type="Gene3D" id="3.55.50.30">
    <property type="match status" value="1"/>
</dbReference>
<evidence type="ECO:0000259" key="2">
    <source>
        <dbReference type="Pfam" id="PF16344"/>
    </source>
</evidence>
<feature type="domain" description="Protein FecR C-terminal" evidence="2">
    <location>
        <begin position="282"/>
        <end position="352"/>
    </location>
</feature>
<organism evidence="3 4">
    <name type="scientific">Sphingobacterium deserti</name>
    <dbReference type="NCBI Taxonomy" id="1229276"/>
    <lineage>
        <taxon>Bacteria</taxon>
        <taxon>Pseudomonadati</taxon>
        <taxon>Bacteroidota</taxon>
        <taxon>Sphingobacteriia</taxon>
        <taxon>Sphingobacteriales</taxon>
        <taxon>Sphingobacteriaceae</taxon>
        <taxon>Sphingobacterium</taxon>
    </lineage>
</organism>
<dbReference type="InterPro" id="IPR012373">
    <property type="entry name" value="Ferrdict_sens_TM"/>
</dbReference>
<reference evidence="4" key="1">
    <citation type="submission" date="2014-04" db="EMBL/GenBank/DDBJ databases">
        <title>Whole-Genome optical mapping and complete genome sequence of Sphingobacterium deserti sp. nov., a new spaces isolated from desert in the west of China.</title>
        <authorList>
            <person name="Teng C."/>
            <person name="Zhou Z."/>
            <person name="Li X."/>
            <person name="Chen M."/>
            <person name="Lin M."/>
            <person name="Wang L."/>
            <person name="Su S."/>
            <person name="Zhang C."/>
            <person name="Zhang W."/>
        </authorList>
    </citation>
    <scope>NUCLEOTIDE SEQUENCE [LARGE SCALE GENOMIC DNA]</scope>
    <source>
        <strain evidence="4">ACCC05744</strain>
    </source>
</reference>
<proteinExistence type="predicted"/>
<dbReference type="AlphaFoldDB" id="A0A0B8T6Q3"/>
<dbReference type="PATRIC" id="fig|1229276.3.peg.3253"/>
<dbReference type="Pfam" id="PF16344">
    <property type="entry name" value="FecR_C"/>
    <property type="match status" value="1"/>
</dbReference>
<dbReference type="OrthoDB" id="934696at2"/>